<feature type="chain" id="PRO_5045700214" evidence="1">
    <location>
        <begin position="25"/>
        <end position="180"/>
    </location>
</feature>
<dbReference type="InterPro" id="IPR032247">
    <property type="entry name" value="DUF4822"/>
</dbReference>
<proteinExistence type="predicted"/>
<sequence>MKTTLRIAILGVASVLALSACSGAKTKAVDTGVTTDNMNASELTLLRTGTWVTRSIHDSNGLIYSGKDEFVARLAGVTRYHNNGTFRSVSMDSSLVFEGNWSISDDGKILSLVGLGKDGRPGFNIAAPLLKLNNTEFSYRIYPNPDNRNQYFDVNMAPANIEESRILNRAASTNPNSMTN</sequence>
<evidence type="ECO:0000313" key="4">
    <source>
        <dbReference type="Proteomes" id="UP000832011"/>
    </source>
</evidence>
<dbReference type="Proteomes" id="UP000832011">
    <property type="component" value="Chromosome"/>
</dbReference>
<dbReference type="EMBL" id="CP091511">
    <property type="protein sequence ID" value="UOO89834.1"/>
    <property type="molecule type" value="Genomic_DNA"/>
</dbReference>
<feature type="signal peptide" evidence="1">
    <location>
        <begin position="1"/>
        <end position="24"/>
    </location>
</feature>
<evidence type="ECO:0000259" key="2">
    <source>
        <dbReference type="Pfam" id="PF16103"/>
    </source>
</evidence>
<dbReference type="Gene3D" id="2.40.128.540">
    <property type="entry name" value="Domain of unknown function DUF4822"/>
    <property type="match status" value="1"/>
</dbReference>
<dbReference type="Pfam" id="PF16103">
    <property type="entry name" value="DUF4822"/>
    <property type="match status" value="1"/>
</dbReference>
<accession>A0ABY4E2U1</accession>
<name>A0ABY4E2U1_9NEIS</name>
<dbReference type="PROSITE" id="PS51257">
    <property type="entry name" value="PROKAR_LIPOPROTEIN"/>
    <property type="match status" value="1"/>
</dbReference>
<evidence type="ECO:0000313" key="3">
    <source>
        <dbReference type="EMBL" id="UOO89834.1"/>
    </source>
</evidence>
<reference evidence="3 4" key="1">
    <citation type="journal article" date="2022" name="Res Sq">
        <title>Evolution of multicellular longitudinally dividing oral cavity symbionts (Neisseriaceae).</title>
        <authorList>
            <person name="Nyongesa S."/>
            <person name="Weber P."/>
            <person name="Bernet E."/>
            <person name="Pullido F."/>
            <person name="Nieckarz M."/>
            <person name="Delaby M."/>
            <person name="Nieves C."/>
            <person name="Viehboeck T."/>
            <person name="Krause N."/>
            <person name="Rivera-Millot A."/>
            <person name="Nakamura A."/>
            <person name="Vischer N."/>
            <person name="VanNieuwenhze M."/>
            <person name="Brun Y."/>
            <person name="Cava F."/>
            <person name="Bulgheresi S."/>
            <person name="Veyrier F."/>
        </authorList>
    </citation>
    <scope>NUCLEOTIDE SEQUENCE [LARGE SCALE GENOMIC DNA]</scope>
    <source>
        <strain evidence="3 4">SN4</strain>
    </source>
</reference>
<gene>
    <name evidence="3" type="ORF">LVJ82_02255</name>
</gene>
<organism evidence="3 4">
    <name type="scientific">Vitreoscilla massiliensis</name>
    <dbReference type="NCBI Taxonomy" id="1689272"/>
    <lineage>
        <taxon>Bacteria</taxon>
        <taxon>Pseudomonadati</taxon>
        <taxon>Pseudomonadota</taxon>
        <taxon>Betaproteobacteria</taxon>
        <taxon>Neisseriales</taxon>
        <taxon>Neisseriaceae</taxon>
        <taxon>Vitreoscilla</taxon>
    </lineage>
</organism>
<keyword evidence="1" id="KW-0732">Signal</keyword>
<protein>
    <submittedName>
        <fullName evidence="3">DUF4822 domain-containing protein</fullName>
    </submittedName>
</protein>
<keyword evidence="4" id="KW-1185">Reference proteome</keyword>
<feature type="domain" description="DUF4822" evidence="2">
    <location>
        <begin position="46"/>
        <end position="160"/>
    </location>
</feature>
<dbReference type="RefSeq" id="WP_058355639.1">
    <property type="nucleotide sequence ID" value="NZ_CABKVG010000007.1"/>
</dbReference>
<evidence type="ECO:0000256" key="1">
    <source>
        <dbReference type="SAM" id="SignalP"/>
    </source>
</evidence>